<organism evidence="1">
    <name type="scientific">uncultured Acidimicrobiales bacterium</name>
    <dbReference type="NCBI Taxonomy" id="310071"/>
    <lineage>
        <taxon>Bacteria</taxon>
        <taxon>Bacillati</taxon>
        <taxon>Actinomycetota</taxon>
        <taxon>Acidimicrobiia</taxon>
        <taxon>Acidimicrobiales</taxon>
        <taxon>environmental samples</taxon>
    </lineage>
</organism>
<evidence type="ECO:0000313" key="1">
    <source>
        <dbReference type="EMBL" id="CAA9248021.1"/>
    </source>
</evidence>
<dbReference type="EMBL" id="CADCTF010000103">
    <property type="protein sequence ID" value="CAA9248021.1"/>
    <property type="molecule type" value="Genomic_DNA"/>
</dbReference>
<sequence length="68" mass="7467">MSPWLVVFLLPAALAVPALILVLSSVVEHRFLSPQSMIVSAARSRRAAPEYAEVMVAREFDRILSGDD</sequence>
<name>A0A6J4IC46_9ACTN</name>
<dbReference type="AlphaFoldDB" id="A0A6J4IC46"/>
<proteinExistence type="predicted"/>
<reference evidence="1" key="1">
    <citation type="submission" date="2020-02" db="EMBL/GenBank/DDBJ databases">
        <authorList>
            <person name="Meier V. D."/>
        </authorList>
    </citation>
    <scope>NUCLEOTIDE SEQUENCE</scope>
    <source>
        <strain evidence="1">AVDCRST_MAG50</strain>
    </source>
</reference>
<accession>A0A6J4IC46</accession>
<gene>
    <name evidence="1" type="ORF">AVDCRST_MAG50-2086</name>
</gene>
<protein>
    <submittedName>
        <fullName evidence="1">Uncharacterized protein</fullName>
    </submittedName>
</protein>